<organism evidence="2">
    <name type="scientific">freshwater metagenome</name>
    <dbReference type="NCBI Taxonomy" id="449393"/>
    <lineage>
        <taxon>unclassified sequences</taxon>
        <taxon>metagenomes</taxon>
        <taxon>ecological metagenomes</taxon>
    </lineage>
</organism>
<dbReference type="Gene3D" id="3.10.129.10">
    <property type="entry name" value="Hotdog Thioesterase"/>
    <property type="match status" value="1"/>
</dbReference>
<dbReference type="PANTHER" id="PTHR43841:SF3">
    <property type="entry name" value="(3R)-HYDROXYACYL-ACP DEHYDRATASE SUBUNIT HADB"/>
    <property type="match status" value="1"/>
</dbReference>
<dbReference type="GO" id="GO:0006633">
    <property type="term" value="P:fatty acid biosynthetic process"/>
    <property type="evidence" value="ECO:0007669"/>
    <property type="project" value="InterPro"/>
</dbReference>
<gene>
    <name evidence="2" type="ORF">UFOPK2598_00768</name>
</gene>
<dbReference type="AlphaFoldDB" id="A0A6J6Q9I3"/>
<reference evidence="2" key="1">
    <citation type="submission" date="2020-05" db="EMBL/GenBank/DDBJ databases">
        <authorList>
            <person name="Chiriac C."/>
            <person name="Salcher M."/>
            <person name="Ghai R."/>
            <person name="Kavagutti S V."/>
        </authorList>
    </citation>
    <scope>NUCLEOTIDE SEQUENCE</scope>
</reference>
<proteinExistence type="predicted"/>
<dbReference type="PRINTS" id="PR01483">
    <property type="entry name" value="FASYNTHASE"/>
</dbReference>
<dbReference type="InterPro" id="IPR003965">
    <property type="entry name" value="Fatty_acid_synthase"/>
</dbReference>
<dbReference type="InterPro" id="IPR002539">
    <property type="entry name" value="MaoC-like_dom"/>
</dbReference>
<feature type="domain" description="MaoC-like" evidence="1">
    <location>
        <begin position="8"/>
        <end position="100"/>
    </location>
</feature>
<sequence length="132" mass="14037">MSQLVVGQELAGSEFTINRKLLVDYADASGDQNPIHQDEDFAKSVGLPDVIAHGMLTMALAGRYLSEIAGSEKVISFSAKFIKPVVVPNNIDVKLAVSGKVLEINDGLAKIELTAICNDVKVLGMAKGVIKL</sequence>
<evidence type="ECO:0000313" key="2">
    <source>
        <dbReference type="EMBL" id="CAB4704644.1"/>
    </source>
</evidence>
<dbReference type="GO" id="GO:0004312">
    <property type="term" value="F:fatty acid synthase activity"/>
    <property type="evidence" value="ECO:0007669"/>
    <property type="project" value="InterPro"/>
</dbReference>
<accession>A0A6J6Q9I3</accession>
<evidence type="ECO:0000259" key="1">
    <source>
        <dbReference type="Pfam" id="PF01575"/>
    </source>
</evidence>
<dbReference type="GO" id="GO:0005835">
    <property type="term" value="C:fatty acid synthase complex"/>
    <property type="evidence" value="ECO:0007669"/>
    <property type="project" value="InterPro"/>
</dbReference>
<dbReference type="Pfam" id="PF01575">
    <property type="entry name" value="MaoC_dehydratas"/>
    <property type="match status" value="1"/>
</dbReference>
<dbReference type="SUPFAM" id="SSF54637">
    <property type="entry name" value="Thioesterase/thiol ester dehydrase-isomerase"/>
    <property type="match status" value="1"/>
</dbReference>
<protein>
    <submittedName>
        <fullName evidence="2">Unannotated protein</fullName>
    </submittedName>
</protein>
<name>A0A6J6Q9I3_9ZZZZ</name>
<dbReference type="InterPro" id="IPR029069">
    <property type="entry name" value="HotDog_dom_sf"/>
</dbReference>
<dbReference type="PANTHER" id="PTHR43841">
    <property type="entry name" value="3-HYDROXYACYL-THIOESTER DEHYDRATASE HTDX-RELATED"/>
    <property type="match status" value="1"/>
</dbReference>
<dbReference type="EMBL" id="CAEZXV010000071">
    <property type="protein sequence ID" value="CAB4704644.1"/>
    <property type="molecule type" value="Genomic_DNA"/>
</dbReference>